<protein>
    <submittedName>
        <fullName evidence="2">Polymerase PA</fullName>
    </submittedName>
</protein>
<dbReference type="InterPro" id="IPR038372">
    <property type="entry name" value="PA/PA-X_sf"/>
</dbReference>
<reference evidence="2" key="1">
    <citation type="journal article" date="2019" name="PLoS Pathog.">
        <title>Re-assessing the diversity of negative strand RNA viruses in insects.</title>
        <authorList>
            <person name="Kafer S."/>
            <person name="Paraskevopoulou S."/>
            <person name="Zirkel F."/>
            <person name="Wieseke N."/>
            <person name="Donath A."/>
            <person name="Petersen M."/>
            <person name="Jones T.C."/>
            <person name="Liu S."/>
            <person name="Zhou X."/>
            <person name="Middendorf M."/>
            <person name="Junglen S."/>
            <person name="Misof B."/>
            <person name="Drosten C."/>
        </authorList>
    </citation>
    <scope>NUCLEOTIDE SEQUENCE</scope>
    <source>
        <strain evidence="2">OKIAV193</strain>
    </source>
</reference>
<proteinExistence type="predicted"/>
<accession>A0A7D7J4F5</accession>
<evidence type="ECO:0000313" key="2">
    <source>
        <dbReference type="EMBL" id="QMP82406.1"/>
    </source>
</evidence>
<dbReference type="GO" id="GO:0039694">
    <property type="term" value="P:viral RNA genome replication"/>
    <property type="evidence" value="ECO:0007669"/>
    <property type="project" value="InterPro"/>
</dbReference>
<dbReference type="InterPro" id="IPR001009">
    <property type="entry name" value="PA/PA-X"/>
</dbReference>
<organism evidence="2">
    <name type="scientific">Dipteran orthomyxo-related virus OKIAV193</name>
    <dbReference type="NCBI Taxonomy" id="2746274"/>
    <lineage>
        <taxon>Viruses</taxon>
        <taxon>Riboviria</taxon>
        <taxon>Orthornavirae</taxon>
        <taxon>Negarnaviricota</taxon>
        <taxon>Polyploviricotina</taxon>
        <taxon>Insthoviricetes</taxon>
        <taxon>Articulavirales</taxon>
        <taxon>Orthomyxoviridae</taxon>
    </lineage>
</organism>
<evidence type="ECO:0000256" key="1">
    <source>
        <dbReference type="SAM" id="MobiDB-lite"/>
    </source>
</evidence>
<sequence length="665" mass="75643">MVCVLLCNMEPMDAIRDEDLTDLLAPPEKRAKLAKENESVRSSTTSSDSGAKDAQGSKQKIEVEITSTDGNFRYLLLEGRSNTAQIQNKLCDTYRIERMKKNYDIFDRKEIKFIEVKVTLHFGKASAEYSGFKDNPKHTALVYMHSVSGAYTQRDKRDEMPGVSKAKSFLLKRAVIMSEALNLIESELAQTENLTKEVFVSPQFNNLMETWIDSFWKHRKMPLAKIDLDPSPILPMQHISEKTLKKSIEDTSRRETPFMQYKGKLLPEGFIHCILTEKDKDGEILDELFSQRKIPNESEFGEIFNWTVNRWNTRDEKRTTFNFLTNKEMRECPASLIFNLGIGAKKTKRFDDHPGLKQKEFVEPEKMRYSAWMSNLIAHLAKEDKTGLSYFDHLKKSEFQTHHPVANLSIGIVDTIFESFSSTNVAAYASRIKNFYSRIGGAYLKRGFSTSGGRPSVVIFPIYSSGHTGDKNVRKITGFAIRGPQHAKKPTERIPIITFEMVSNDELGSKFKQFIKKPNFIVDNQGINWCVRVNSIMLHDSSYLAFVINSVYLTANLVGELTVNNPSNSAHTDVAANAQQFVQRWKRWLMERTVESVLMATLGASQEEGALAIIRKIFMIKLSWSRGKPVSGSDIVGFADSLNECLLDQPLALYFAQQMRNTLDG</sequence>
<name>A0A7D7J4F5_9ORTO</name>
<dbReference type="Pfam" id="PF00603">
    <property type="entry name" value="Flu_PA"/>
    <property type="match status" value="1"/>
</dbReference>
<reference evidence="2" key="2">
    <citation type="submission" date="2020-03" db="EMBL/GenBank/DDBJ databases">
        <authorList>
            <person name="Kafer S."/>
            <person name="Paraskevopoulou S."/>
            <person name="Zirkel F."/>
            <person name="Wieseke N."/>
            <person name="Donath A."/>
            <person name="Petersen M."/>
            <person name="Jones T.C."/>
            <person name="Liu S."/>
            <person name="Zhou X."/>
            <person name="Middendorf M."/>
            <person name="Junglen S."/>
            <person name="Misof B."/>
            <person name="Drosten C."/>
        </authorList>
    </citation>
    <scope>NUCLEOTIDE SEQUENCE</scope>
    <source>
        <strain evidence="2">OKIAV193</strain>
    </source>
</reference>
<feature type="compositionally biased region" description="Low complexity" evidence="1">
    <location>
        <begin position="40"/>
        <end position="49"/>
    </location>
</feature>
<dbReference type="EMBL" id="MT153507">
    <property type="protein sequence ID" value="QMP82406.1"/>
    <property type="molecule type" value="Viral_cRNA"/>
</dbReference>
<feature type="region of interest" description="Disordered" evidence="1">
    <location>
        <begin position="31"/>
        <end position="62"/>
    </location>
</feature>
<dbReference type="GO" id="GO:0003723">
    <property type="term" value="F:RNA binding"/>
    <property type="evidence" value="ECO:0007669"/>
    <property type="project" value="InterPro"/>
</dbReference>
<dbReference type="Gene3D" id="3.40.91.90">
    <property type="entry name" value="Influenza RNA-dependent RNA polymerase subunit PA, endonuclease domain"/>
    <property type="match status" value="1"/>
</dbReference>